<dbReference type="AlphaFoldDB" id="A0A235CHA6"/>
<proteinExistence type="predicted"/>
<dbReference type="Proteomes" id="UP000243640">
    <property type="component" value="Unassembled WGS sequence"/>
</dbReference>
<keyword evidence="5" id="KW-1185">Reference proteome</keyword>
<dbReference type="EMBL" id="NQJF01000008">
    <property type="protein sequence ID" value="OYD23988.1"/>
    <property type="molecule type" value="Genomic_DNA"/>
</dbReference>
<keyword evidence="1" id="KW-0732">Signal</keyword>
<evidence type="ECO:0000313" key="5">
    <source>
        <dbReference type="Proteomes" id="UP000295058"/>
    </source>
</evidence>
<evidence type="ECO:0000256" key="1">
    <source>
        <dbReference type="SAM" id="SignalP"/>
    </source>
</evidence>
<evidence type="ECO:0000313" key="2">
    <source>
        <dbReference type="EMBL" id="OYD23988.1"/>
    </source>
</evidence>
<organism evidence="2 4">
    <name type="scientific">Oceanimonas baumannii</name>
    <dbReference type="NCBI Taxonomy" id="129578"/>
    <lineage>
        <taxon>Bacteria</taxon>
        <taxon>Pseudomonadati</taxon>
        <taxon>Pseudomonadota</taxon>
        <taxon>Gammaproteobacteria</taxon>
        <taxon>Aeromonadales</taxon>
        <taxon>Aeromonadaceae</taxon>
        <taxon>Oceanimonas</taxon>
    </lineage>
</organism>
<reference evidence="3 5" key="2">
    <citation type="submission" date="2019-03" db="EMBL/GenBank/DDBJ databases">
        <title>Genomic Encyclopedia of Archaeal and Bacterial Type Strains, Phase II (KMG-II): from individual species to whole genera.</title>
        <authorList>
            <person name="Goeker M."/>
        </authorList>
    </citation>
    <scope>NUCLEOTIDE SEQUENCE [LARGE SCALE GENOMIC DNA]</scope>
    <source>
        <strain evidence="3 5">DSM 15594</strain>
    </source>
</reference>
<name>A0A235CHA6_9GAMM</name>
<reference evidence="2 4" key="1">
    <citation type="submission" date="2017-08" db="EMBL/GenBank/DDBJ databases">
        <title>Draft Genome Sequence of the Marine Bacterium Oceanimonas baumannii ATCC 700832.</title>
        <authorList>
            <person name="Mcclelland W.D."/>
            <person name="Brennan M.A."/>
            <person name="Trachtenberg A.M."/>
            <person name="Maclea K.S."/>
        </authorList>
    </citation>
    <scope>NUCLEOTIDE SEQUENCE [LARGE SCALE GENOMIC DNA]</scope>
    <source>
        <strain evidence="2 4">ATCC 700832</strain>
    </source>
</reference>
<dbReference type="EMBL" id="SODO01000007">
    <property type="protein sequence ID" value="TDW58678.1"/>
    <property type="molecule type" value="Genomic_DNA"/>
</dbReference>
<evidence type="ECO:0000313" key="3">
    <source>
        <dbReference type="EMBL" id="TDW58678.1"/>
    </source>
</evidence>
<evidence type="ECO:0008006" key="6">
    <source>
        <dbReference type="Google" id="ProtNLM"/>
    </source>
</evidence>
<feature type="chain" id="PRO_5011991595" description="Phosphate starvation-inducible protein PsiF" evidence="1">
    <location>
        <begin position="25"/>
        <end position="63"/>
    </location>
</feature>
<dbReference type="RefSeq" id="WP_094278547.1">
    <property type="nucleotide sequence ID" value="NZ_JBLWZI010000013.1"/>
</dbReference>
<gene>
    <name evidence="2" type="ORF">B6S09_11070</name>
    <name evidence="3" type="ORF">LY04_02030</name>
</gene>
<dbReference type="Proteomes" id="UP000295058">
    <property type="component" value="Unassembled WGS sequence"/>
</dbReference>
<dbReference type="OrthoDB" id="5600887at2"/>
<feature type="signal peptide" evidence="1">
    <location>
        <begin position="1"/>
        <end position="24"/>
    </location>
</feature>
<sequence>MKTVMSLMVAAVFALGMVPLSSSAATATQPAFDVPLQVGDGADNRQCKMLEKQGKKLPGYCRP</sequence>
<comment type="caution">
    <text evidence="2">The sequence shown here is derived from an EMBL/GenBank/DDBJ whole genome shotgun (WGS) entry which is preliminary data.</text>
</comment>
<accession>A0A235CHA6</accession>
<evidence type="ECO:0000313" key="4">
    <source>
        <dbReference type="Proteomes" id="UP000243640"/>
    </source>
</evidence>
<protein>
    <recommendedName>
        <fullName evidence="6">Phosphate starvation-inducible protein PsiF</fullName>
    </recommendedName>
</protein>